<dbReference type="Pfam" id="PF00250">
    <property type="entry name" value="Forkhead"/>
    <property type="match status" value="1"/>
</dbReference>
<dbReference type="PROSITE" id="PS50039">
    <property type="entry name" value="FORK_HEAD_3"/>
    <property type="match status" value="1"/>
</dbReference>
<dbReference type="InterPro" id="IPR001766">
    <property type="entry name" value="Fork_head_dom"/>
</dbReference>
<comment type="subcellular location">
    <subcellularLocation>
        <location evidence="1 6">Nucleus</location>
    </subcellularLocation>
</comment>
<feature type="region of interest" description="Disordered" evidence="7">
    <location>
        <begin position="431"/>
        <end position="486"/>
    </location>
</feature>
<dbReference type="PANTHER" id="PTHR45881">
    <property type="entry name" value="CHECKPOINT SUPPRESSOR 1-LIKE, ISOFORM A-RELATED"/>
    <property type="match status" value="1"/>
</dbReference>
<feature type="region of interest" description="Disordered" evidence="7">
    <location>
        <begin position="169"/>
        <end position="195"/>
    </location>
</feature>
<evidence type="ECO:0000256" key="5">
    <source>
        <dbReference type="ARBA" id="ARBA00023242"/>
    </source>
</evidence>
<reference evidence="10" key="1">
    <citation type="journal article" date="2020" name="Stud. Mycol.">
        <title>101 Dothideomycetes genomes: A test case for predicting lifestyles and emergence of pathogens.</title>
        <authorList>
            <person name="Haridas S."/>
            <person name="Albert R."/>
            <person name="Binder M."/>
            <person name="Bloem J."/>
            <person name="LaButti K."/>
            <person name="Salamov A."/>
            <person name="Andreopoulos B."/>
            <person name="Baker S."/>
            <person name="Barry K."/>
            <person name="Bills G."/>
            <person name="Bluhm B."/>
            <person name="Cannon C."/>
            <person name="Castanera R."/>
            <person name="Culley D."/>
            <person name="Daum C."/>
            <person name="Ezra D."/>
            <person name="Gonzalez J."/>
            <person name="Henrissat B."/>
            <person name="Kuo A."/>
            <person name="Liang C."/>
            <person name="Lipzen A."/>
            <person name="Lutzoni F."/>
            <person name="Magnuson J."/>
            <person name="Mondo S."/>
            <person name="Nolan M."/>
            <person name="Ohm R."/>
            <person name="Pangilinan J."/>
            <person name="Park H.-J."/>
            <person name="Ramirez L."/>
            <person name="Alfaro M."/>
            <person name="Sun H."/>
            <person name="Tritt A."/>
            <person name="Yoshinaga Y."/>
            <person name="Zwiers L.-H."/>
            <person name="Turgeon B."/>
            <person name="Goodwin S."/>
            <person name="Spatafora J."/>
            <person name="Crous P."/>
            <person name="Grigoriev I."/>
        </authorList>
    </citation>
    <scope>NUCLEOTIDE SEQUENCE [LARGE SCALE GENOMIC DNA]</scope>
    <source>
        <strain evidence="10">CBS 304.66</strain>
    </source>
</reference>
<evidence type="ECO:0000313" key="10">
    <source>
        <dbReference type="Proteomes" id="UP000800093"/>
    </source>
</evidence>
<feature type="compositionally biased region" description="Polar residues" evidence="7">
    <location>
        <begin position="171"/>
        <end position="180"/>
    </location>
</feature>
<dbReference type="PROSITE" id="PS00658">
    <property type="entry name" value="FORK_HEAD_2"/>
    <property type="match status" value="1"/>
</dbReference>
<dbReference type="InterPro" id="IPR036388">
    <property type="entry name" value="WH-like_DNA-bd_sf"/>
</dbReference>
<keyword evidence="5 6" id="KW-0539">Nucleus</keyword>
<evidence type="ECO:0000259" key="8">
    <source>
        <dbReference type="PROSITE" id="PS50039"/>
    </source>
</evidence>
<organism evidence="9 10">
    <name type="scientific">Lojkania enalia</name>
    <dbReference type="NCBI Taxonomy" id="147567"/>
    <lineage>
        <taxon>Eukaryota</taxon>
        <taxon>Fungi</taxon>
        <taxon>Dikarya</taxon>
        <taxon>Ascomycota</taxon>
        <taxon>Pezizomycotina</taxon>
        <taxon>Dothideomycetes</taxon>
        <taxon>Pleosporomycetidae</taxon>
        <taxon>Pleosporales</taxon>
        <taxon>Pleosporales incertae sedis</taxon>
        <taxon>Lojkania</taxon>
    </lineage>
</organism>
<dbReference type="PANTHER" id="PTHR45881:SF5">
    <property type="entry name" value="FORK-HEAD DOMAIN-CONTAINING PROTEIN"/>
    <property type="match status" value="1"/>
</dbReference>
<feature type="compositionally biased region" description="Basic residues" evidence="7">
    <location>
        <begin position="299"/>
        <end position="314"/>
    </location>
</feature>
<keyword evidence="4" id="KW-0804">Transcription</keyword>
<dbReference type="SMART" id="SM00339">
    <property type="entry name" value="FH"/>
    <property type="match status" value="1"/>
</dbReference>
<sequence length="486" mass="53737">MKVTSVATTFPESDTYRERHLPAAIMRADDAATPPLWTTQYPFPLGRTLALPNADGTGYQDLPPGYTPESPTTFDYTPHGLSFSDNYNLAFPTLIPSSSCPRAYAHGLGFPSSMSSMPNSYPPSAYLLEPQRPQEVLDIPNMSTSSQLPQMQLNDDFEDPVPRAEWKEHPTYSQMQSSEDSGLRSAPQDAPSMGHSDVKIECLGDDAVDKEQPYAQLIYRALMEAPGHTMILRDIYNWFKENTDKAADKETKGWQNSIRHNLSMNGAFEKVDQPGDETKKGFLWKLTEEAIREGVKSTTRYRSKQPNKRGHRSGHPQPQRQISGAKGGQASKRSAKLRRSNRMNGFYANPRSVPPDGPYSPGYESAFDIGIPLSTSPYYTSDSDSGQSIDLGGIGGYSPGSPTAPVHSYPASSHEPLVPNGFHVILPIDPQEPLFYDDTPSNTSSPPADEPLTPSSVGDWETENGYPTVTPYIFDDYNPNYRESLH</sequence>
<evidence type="ECO:0000313" key="9">
    <source>
        <dbReference type="EMBL" id="KAF2263581.1"/>
    </source>
</evidence>
<dbReference type="GO" id="GO:0005634">
    <property type="term" value="C:nucleus"/>
    <property type="evidence" value="ECO:0007669"/>
    <property type="project" value="UniProtKB-SubCell"/>
</dbReference>
<feature type="domain" description="Fork-head" evidence="8">
    <location>
        <begin position="209"/>
        <end position="305"/>
    </location>
</feature>
<dbReference type="Gene3D" id="1.10.10.10">
    <property type="entry name" value="Winged helix-like DNA-binding domain superfamily/Winged helix DNA-binding domain"/>
    <property type="match status" value="1"/>
</dbReference>
<dbReference type="EMBL" id="ML986624">
    <property type="protein sequence ID" value="KAF2263581.1"/>
    <property type="molecule type" value="Genomic_DNA"/>
</dbReference>
<dbReference type="InterPro" id="IPR030456">
    <property type="entry name" value="TF_fork_head_CS_2"/>
</dbReference>
<gene>
    <name evidence="9" type="ORF">CC78DRAFT_581293</name>
</gene>
<accession>A0A9P4K7M9</accession>
<dbReference type="Proteomes" id="UP000800093">
    <property type="component" value="Unassembled WGS sequence"/>
</dbReference>
<evidence type="ECO:0000256" key="6">
    <source>
        <dbReference type="PROSITE-ProRule" id="PRU00089"/>
    </source>
</evidence>
<evidence type="ECO:0000256" key="4">
    <source>
        <dbReference type="ARBA" id="ARBA00023163"/>
    </source>
</evidence>
<keyword evidence="10" id="KW-1185">Reference proteome</keyword>
<dbReference type="OrthoDB" id="5954824at2759"/>
<dbReference type="InterPro" id="IPR036390">
    <property type="entry name" value="WH_DNA-bd_sf"/>
</dbReference>
<feature type="region of interest" description="Disordered" evidence="7">
    <location>
        <begin position="295"/>
        <end position="337"/>
    </location>
</feature>
<evidence type="ECO:0000256" key="1">
    <source>
        <dbReference type="ARBA" id="ARBA00004123"/>
    </source>
</evidence>
<protein>
    <recommendedName>
        <fullName evidence="8">Fork-head domain-containing protein</fullName>
    </recommendedName>
</protein>
<dbReference type="SUPFAM" id="SSF46785">
    <property type="entry name" value="Winged helix' DNA-binding domain"/>
    <property type="match status" value="1"/>
</dbReference>
<evidence type="ECO:0000256" key="3">
    <source>
        <dbReference type="ARBA" id="ARBA00023125"/>
    </source>
</evidence>
<name>A0A9P4K7M9_9PLEO</name>
<keyword evidence="3 6" id="KW-0238">DNA-binding</keyword>
<keyword evidence="2" id="KW-0805">Transcription regulation</keyword>
<dbReference type="GO" id="GO:0000981">
    <property type="term" value="F:DNA-binding transcription factor activity, RNA polymerase II-specific"/>
    <property type="evidence" value="ECO:0007669"/>
    <property type="project" value="TreeGrafter"/>
</dbReference>
<dbReference type="GO" id="GO:0000978">
    <property type="term" value="F:RNA polymerase II cis-regulatory region sequence-specific DNA binding"/>
    <property type="evidence" value="ECO:0007669"/>
    <property type="project" value="TreeGrafter"/>
</dbReference>
<comment type="caution">
    <text evidence="9">The sequence shown here is derived from an EMBL/GenBank/DDBJ whole genome shotgun (WGS) entry which is preliminary data.</text>
</comment>
<evidence type="ECO:0000256" key="2">
    <source>
        <dbReference type="ARBA" id="ARBA00023015"/>
    </source>
</evidence>
<evidence type="ECO:0000256" key="7">
    <source>
        <dbReference type="SAM" id="MobiDB-lite"/>
    </source>
</evidence>
<feature type="DNA-binding region" description="Fork-head" evidence="6">
    <location>
        <begin position="209"/>
        <end position="305"/>
    </location>
</feature>
<proteinExistence type="predicted"/>
<dbReference type="AlphaFoldDB" id="A0A9P4K7M9"/>